<dbReference type="InterPro" id="IPR033479">
    <property type="entry name" value="dCache_1"/>
</dbReference>
<organism evidence="11 12">
    <name type="scientific">Arcobacter porcinus</name>
    <dbReference type="NCBI Taxonomy" id="1935204"/>
    <lineage>
        <taxon>Bacteria</taxon>
        <taxon>Pseudomonadati</taxon>
        <taxon>Campylobacterota</taxon>
        <taxon>Epsilonproteobacteria</taxon>
        <taxon>Campylobacterales</taxon>
        <taxon>Arcobacteraceae</taxon>
        <taxon>Arcobacter</taxon>
    </lineage>
</organism>
<feature type="transmembrane region" description="Helical" evidence="9">
    <location>
        <begin position="318"/>
        <end position="338"/>
    </location>
</feature>
<keyword evidence="5 9" id="KW-1133">Transmembrane helix</keyword>
<dbReference type="CDD" id="cd06225">
    <property type="entry name" value="HAMP"/>
    <property type="match status" value="1"/>
</dbReference>
<dbReference type="Gene3D" id="1.20.120.1530">
    <property type="match status" value="1"/>
</dbReference>
<dbReference type="Gene3D" id="1.10.287.950">
    <property type="entry name" value="Methyl-accepting chemotaxis protein"/>
    <property type="match status" value="1"/>
</dbReference>
<dbReference type="Pfam" id="PF00015">
    <property type="entry name" value="MCPsignal"/>
    <property type="match status" value="1"/>
</dbReference>
<dbReference type="InterPro" id="IPR051310">
    <property type="entry name" value="MCP_chemotaxis"/>
</dbReference>
<comment type="subcellular location">
    <subcellularLocation>
        <location evidence="1">Cell membrane</location>
        <topology evidence="1">Multi-pass membrane protein</topology>
    </subcellularLocation>
</comment>
<dbReference type="PROSITE" id="PS50111">
    <property type="entry name" value="CHEMOTAXIS_TRANSDUC_2"/>
    <property type="match status" value="1"/>
</dbReference>
<keyword evidence="2" id="KW-1003">Cell membrane</keyword>
<dbReference type="GO" id="GO:0005886">
    <property type="term" value="C:plasma membrane"/>
    <property type="evidence" value="ECO:0007669"/>
    <property type="project" value="UniProtKB-SubCell"/>
</dbReference>
<comment type="similarity">
    <text evidence="7">Belongs to the methyl-accepting chemotaxis (MCP) protein family.</text>
</comment>
<keyword evidence="4 9" id="KW-0812">Transmembrane</keyword>
<evidence type="ECO:0000256" key="7">
    <source>
        <dbReference type="ARBA" id="ARBA00029447"/>
    </source>
</evidence>
<keyword evidence="3" id="KW-0145">Chemotaxis</keyword>
<gene>
    <name evidence="11" type="ORF">APORC_0638</name>
</gene>
<name>A0A5C2HDK1_9BACT</name>
<dbReference type="SMART" id="SM00283">
    <property type="entry name" value="MA"/>
    <property type="match status" value="1"/>
</dbReference>
<keyword evidence="6 9" id="KW-0472">Membrane</keyword>
<dbReference type="KEGG" id="apoc:APORC_0638"/>
<evidence type="ECO:0000256" key="6">
    <source>
        <dbReference type="ARBA" id="ARBA00023136"/>
    </source>
</evidence>
<protein>
    <submittedName>
        <fullName evidence="11">Cache sensor-containing MCP-domain signal transduction protein</fullName>
    </submittedName>
</protein>
<dbReference type="Proteomes" id="UP000322644">
    <property type="component" value="Chromosome"/>
</dbReference>
<evidence type="ECO:0000259" key="10">
    <source>
        <dbReference type="PROSITE" id="PS50111"/>
    </source>
</evidence>
<dbReference type="Gene3D" id="3.30.450.20">
    <property type="entry name" value="PAS domain"/>
    <property type="match status" value="2"/>
</dbReference>
<dbReference type="PANTHER" id="PTHR43531">
    <property type="entry name" value="PROTEIN ICFG"/>
    <property type="match status" value="1"/>
</dbReference>
<dbReference type="InterPro" id="IPR004089">
    <property type="entry name" value="MCPsignal_dom"/>
</dbReference>
<dbReference type="Pfam" id="PF02743">
    <property type="entry name" value="dCache_1"/>
    <property type="match status" value="1"/>
</dbReference>
<dbReference type="SUPFAM" id="SSF58104">
    <property type="entry name" value="Methyl-accepting chemotaxis protein (MCP) signaling domain"/>
    <property type="match status" value="1"/>
</dbReference>
<evidence type="ECO:0000256" key="1">
    <source>
        <dbReference type="ARBA" id="ARBA00004651"/>
    </source>
</evidence>
<evidence type="ECO:0000256" key="3">
    <source>
        <dbReference type="ARBA" id="ARBA00022500"/>
    </source>
</evidence>
<dbReference type="RefSeq" id="WP_083199969.1">
    <property type="nucleotide sequence ID" value="NZ_CP036246.2"/>
</dbReference>
<reference evidence="11 12" key="1">
    <citation type="submission" date="2019-09" db="EMBL/GenBank/DDBJ databases">
        <title>Complete genome sequencing of four Arcobacter species reveals a diverse suite of mobile elements.</title>
        <authorList>
            <person name="Miller W.G."/>
            <person name="Yee E."/>
            <person name="Bono J.L."/>
        </authorList>
    </citation>
    <scope>NUCLEOTIDE SEQUENCE [LARGE SCALE GENOMIC DNA]</scope>
    <source>
        <strain evidence="11 12">CCUG 56899</strain>
    </source>
</reference>
<feature type="domain" description="Methyl-accepting transducer" evidence="10">
    <location>
        <begin position="503"/>
        <end position="732"/>
    </location>
</feature>
<dbReference type="CDD" id="cd12913">
    <property type="entry name" value="PDC1_MCP_like"/>
    <property type="match status" value="1"/>
</dbReference>
<dbReference type="GO" id="GO:0006935">
    <property type="term" value="P:chemotaxis"/>
    <property type="evidence" value="ECO:0007669"/>
    <property type="project" value="UniProtKB-KW"/>
</dbReference>
<evidence type="ECO:0000313" key="12">
    <source>
        <dbReference type="Proteomes" id="UP000322644"/>
    </source>
</evidence>
<accession>A0A5C2HDK1</accession>
<evidence type="ECO:0000256" key="5">
    <source>
        <dbReference type="ARBA" id="ARBA00022989"/>
    </source>
</evidence>
<evidence type="ECO:0000256" key="8">
    <source>
        <dbReference type="PROSITE-ProRule" id="PRU00284"/>
    </source>
</evidence>
<dbReference type="AlphaFoldDB" id="A0A5C2HDK1"/>
<evidence type="ECO:0000256" key="4">
    <source>
        <dbReference type="ARBA" id="ARBA00022692"/>
    </source>
</evidence>
<dbReference type="GO" id="GO:0004888">
    <property type="term" value="F:transmembrane signaling receptor activity"/>
    <property type="evidence" value="ECO:0007669"/>
    <property type="project" value="TreeGrafter"/>
</dbReference>
<keyword evidence="8" id="KW-0807">Transducer</keyword>
<sequence>MKKLNFGTKLLLILLSSVIILLGTMIYFINSSSYENAEAQAKNLIETTVEKYAYEKDSIFEKSAIAVLSIKNRLEVSIDKNEKLTKDGMVEFQKAIVKDNEFLYGAWVSFADDSYVFSRYDGSDNKIFYTEDGVFQPYIRNDNGKMVEGALPKFDANDSDIKKAIETRRVSISEPYEYELFGTKVLMLTVSAPVMVKDKIIAVVGVDFTLDYIHKVISEVTLFKTGYLSLYDMEGTIVSHPTTSNIGKKLSDITKEEGVLKIISEGREGKSYSYVNKSLRDGTISYIYSFPFEFLDTNDFWMMTGTVPVPEYMEEANYVRNFSLIFAFVVTLIIVVIVLTSMRILNRNLSLISAGLFSFFSFLNKDTKDTKLIEINSEDEFGAMARVINENITKTKGLIEQDNNLIEDVKRVVEEVKLGHLDNRINKTTQNESLEELKRNFNDMLEVTKANVCIDINRVVDVLDSFSKLDFRKKIENDNGKISQGINELSNIINDMLKDNKSNGLTLENSSTTLLANVDKLNLSSNEAAASLEETAAALEEITSNIRNNTNSIAQMAKYSNAITVSSKKGEELANKTTLAMDEINVKVNMVNEAISVIDNIAFQTNILSLNAAVEAATAGEAGKGFAVVAQEVRNLASRSAEAASEIKRIVEEATVKANEGKDIASNMIEGYKGLNESIEQTINLISDVEMSSKEQLSGIEQINDAVNQLDQQTQQNASIASQTNNIALSVDEMAKVIVKDANDKEFIGKNEVKAKTIEIKSDKKEANINKADKIEKSIKKVEDKVKKSEKFISSKNDDEWESF</sequence>
<dbReference type="EMBL" id="CP036246">
    <property type="protein sequence ID" value="QEP40254.1"/>
    <property type="molecule type" value="Genomic_DNA"/>
</dbReference>
<evidence type="ECO:0000256" key="9">
    <source>
        <dbReference type="SAM" id="Phobius"/>
    </source>
</evidence>
<proteinExistence type="inferred from homology"/>
<dbReference type="PANTHER" id="PTHR43531:SF11">
    <property type="entry name" value="METHYL-ACCEPTING CHEMOTAXIS PROTEIN 3"/>
    <property type="match status" value="1"/>
</dbReference>
<dbReference type="GO" id="GO:0007165">
    <property type="term" value="P:signal transduction"/>
    <property type="evidence" value="ECO:0007669"/>
    <property type="project" value="UniProtKB-KW"/>
</dbReference>
<evidence type="ECO:0000313" key="11">
    <source>
        <dbReference type="EMBL" id="QEP40254.1"/>
    </source>
</evidence>
<evidence type="ECO:0000256" key="2">
    <source>
        <dbReference type="ARBA" id="ARBA00022475"/>
    </source>
</evidence>
<reference evidence="11 12" key="2">
    <citation type="submission" date="2019-09" db="EMBL/GenBank/DDBJ databases">
        <title>Taxonomic note: a critical rebuttal of the proposed division of the genus Arcobacter into six genera, emended descriptions of Arcobacter anaerophilus and the genus Arcobacter, and an assessment of genus-level boundaries for Epsilonproteobacteria using in silico genomic comparator tools.</title>
        <authorList>
            <person name="On S.L.W."/>
            <person name="Miller W.G."/>
            <person name="Biggs P."/>
            <person name="Cornelius A."/>
            <person name="Vandamme P."/>
        </authorList>
    </citation>
    <scope>NUCLEOTIDE SEQUENCE [LARGE SCALE GENOMIC DNA]</scope>
    <source>
        <strain evidence="11 12">CCUG 56899</strain>
    </source>
</reference>